<reference evidence="1 2" key="1">
    <citation type="journal article" date="2019" name="Sci. Rep.">
        <title>Orb-weaving spider Araneus ventricosus genome elucidates the spidroin gene catalogue.</title>
        <authorList>
            <person name="Kono N."/>
            <person name="Nakamura H."/>
            <person name="Ohtoshi R."/>
            <person name="Moran D.A.P."/>
            <person name="Shinohara A."/>
            <person name="Yoshida Y."/>
            <person name="Fujiwara M."/>
            <person name="Mori M."/>
            <person name="Tomita M."/>
            <person name="Arakawa K."/>
        </authorList>
    </citation>
    <scope>NUCLEOTIDE SEQUENCE [LARGE SCALE GENOMIC DNA]</scope>
</reference>
<name>A0A4Y2D5E2_ARAVE</name>
<gene>
    <name evidence="1" type="ORF">AVEN_133925_1</name>
</gene>
<dbReference type="Proteomes" id="UP000499080">
    <property type="component" value="Unassembled WGS sequence"/>
</dbReference>
<evidence type="ECO:0000313" key="1">
    <source>
        <dbReference type="EMBL" id="GBM11194.1"/>
    </source>
</evidence>
<comment type="caution">
    <text evidence="1">The sequence shown here is derived from an EMBL/GenBank/DDBJ whole genome shotgun (WGS) entry which is preliminary data.</text>
</comment>
<accession>A0A4Y2D5E2</accession>
<proteinExistence type="predicted"/>
<organism evidence="1 2">
    <name type="scientific">Araneus ventricosus</name>
    <name type="common">Orbweaver spider</name>
    <name type="synonym">Epeira ventricosa</name>
    <dbReference type="NCBI Taxonomy" id="182803"/>
    <lineage>
        <taxon>Eukaryota</taxon>
        <taxon>Metazoa</taxon>
        <taxon>Ecdysozoa</taxon>
        <taxon>Arthropoda</taxon>
        <taxon>Chelicerata</taxon>
        <taxon>Arachnida</taxon>
        <taxon>Araneae</taxon>
        <taxon>Araneomorphae</taxon>
        <taxon>Entelegynae</taxon>
        <taxon>Araneoidea</taxon>
        <taxon>Araneidae</taxon>
        <taxon>Araneus</taxon>
    </lineage>
</organism>
<dbReference type="AlphaFoldDB" id="A0A4Y2D5E2"/>
<sequence length="138" mass="16069">MTERHHGKKMAPVAPPTIEGRRQLIVTATMPNSPCNTRDDRKGLFYKEDLLQTKIQNGITKYKLLDIFLHIPHRHLYICRTMKSISRNHPDKKRSERLKEILRNINASFMSMLESNVNVGKRESPTRALDFRGFVLGR</sequence>
<dbReference type="EMBL" id="BGPR01000296">
    <property type="protein sequence ID" value="GBM11194.1"/>
    <property type="molecule type" value="Genomic_DNA"/>
</dbReference>
<evidence type="ECO:0000313" key="2">
    <source>
        <dbReference type="Proteomes" id="UP000499080"/>
    </source>
</evidence>
<protein>
    <submittedName>
        <fullName evidence="1">Uncharacterized protein</fullName>
    </submittedName>
</protein>
<keyword evidence="2" id="KW-1185">Reference proteome</keyword>